<evidence type="ECO:0000313" key="2">
    <source>
        <dbReference type="Proteomes" id="UP000244092"/>
    </source>
</evidence>
<protein>
    <recommendedName>
        <fullName evidence="3">Methyltransferase family protein</fullName>
    </recommendedName>
</protein>
<dbReference type="OrthoDB" id="7867002at2"/>
<dbReference type="Gene3D" id="3.40.50.150">
    <property type="entry name" value="Vaccinia Virus protein VP39"/>
    <property type="match status" value="1"/>
</dbReference>
<dbReference type="AlphaFoldDB" id="A0A2T6C8Y6"/>
<dbReference type="EMBL" id="QBKU01000015">
    <property type="protein sequence ID" value="PTX64763.1"/>
    <property type="molecule type" value="Genomic_DNA"/>
</dbReference>
<gene>
    <name evidence="1" type="ORF">C8N31_11532</name>
</gene>
<dbReference type="InterPro" id="IPR029063">
    <property type="entry name" value="SAM-dependent_MTases_sf"/>
</dbReference>
<dbReference type="CDD" id="cd02440">
    <property type="entry name" value="AdoMet_MTases"/>
    <property type="match status" value="1"/>
</dbReference>
<reference evidence="1 2" key="1">
    <citation type="submission" date="2018-04" db="EMBL/GenBank/DDBJ databases">
        <title>Genomic Encyclopedia of Archaeal and Bacterial Type Strains, Phase II (KMG-II): from individual species to whole genera.</title>
        <authorList>
            <person name="Goeker M."/>
        </authorList>
    </citation>
    <scope>NUCLEOTIDE SEQUENCE [LARGE SCALE GENOMIC DNA]</scope>
    <source>
        <strain evidence="1 2">DSM 12244</strain>
    </source>
</reference>
<proteinExistence type="predicted"/>
<evidence type="ECO:0000313" key="1">
    <source>
        <dbReference type="EMBL" id="PTX64763.1"/>
    </source>
</evidence>
<sequence length="376" mass="42343">MHEQSDGPDGFFQRLGGFDRRLRGVIEKLKAELEKPSRRNARQVDFLCAEIDRLTREYLLFLTALNTARIAHEAAADTPDEVMNVKRAWGIVGAQTNLFRLEINRWATVRGLVQEQRQARRQPIYPPQAKLAKSTYTQMGASDDVFHWIHAMLNPSEQSEAARDHDCFPDIALANSEFHEHLHAAHRVILAQRRTGPVRFLDVGCGGGLKVLTAFRYFPQSDGFDFDPAYVAAAHDLLAKDDGLNCHVFEQDALTFDGYGNYDVIYFYRPISEERLLIQMEQAIAAQARPGTVLVAPYVSFPARHEALGCGHIGGAVYVAGMSQKQANSLRIKAERMGPYIVKPDDAPLSSVWDPLLDVSRANGYDIPNRYEKPRY</sequence>
<dbReference type="Proteomes" id="UP000244092">
    <property type="component" value="Unassembled WGS sequence"/>
</dbReference>
<dbReference type="SUPFAM" id="SSF53335">
    <property type="entry name" value="S-adenosyl-L-methionine-dependent methyltransferases"/>
    <property type="match status" value="1"/>
</dbReference>
<name>A0A2T6C8Y6_9RHOB</name>
<accession>A0A2T6C8Y6</accession>
<comment type="caution">
    <text evidence="1">The sequence shown here is derived from an EMBL/GenBank/DDBJ whole genome shotgun (WGS) entry which is preliminary data.</text>
</comment>
<organism evidence="1 2">
    <name type="scientific">Sulfitobacter mediterraneus</name>
    <dbReference type="NCBI Taxonomy" id="83219"/>
    <lineage>
        <taxon>Bacteria</taxon>
        <taxon>Pseudomonadati</taxon>
        <taxon>Pseudomonadota</taxon>
        <taxon>Alphaproteobacteria</taxon>
        <taxon>Rhodobacterales</taxon>
        <taxon>Roseobacteraceae</taxon>
        <taxon>Sulfitobacter</taxon>
    </lineage>
</organism>
<evidence type="ECO:0008006" key="3">
    <source>
        <dbReference type="Google" id="ProtNLM"/>
    </source>
</evidence>
<dbReference type="RefSeq" id="WP_025049912.1">
    <property type="nucleotide sequence ID" value="NZ_QBKU01000015.1"/>
</dbReference>